<name>A7E4J3_SCLS1</name>
<dbReference type="Proteomes" id="UP000001312">
    <property type="component" value="Unassembled WGS sequence"/>
</dbReference>
<dbReference type="InParanoid" id="A7E4J3"/>
<dbReference type="KEGG" id="ssl:SS1G_00215"/>
<dbReference type="RefSeq" id="XP_001598129.1">
    <property type="nucleotide sequence ID" value="XM_001598079.1"/>
</dbReference>
<protein>
    <submittedName>
        <fullName evidence="1">Uncharacterized protein</fullName>
    </submittedName>
</protein>
<dbReference type="EMBL" id="CH476621">
    <property type="protein sequence ID" value="EDN90815.1"/>
    <property type="molecule type" value="Genomic_DNA"/>
</dbReference>
<proteinExistence type="predicted"/>
<organism evidence="1 2">
    <name type="scientific">Sclerotinia sclerotiorum (strain ATCC 18683 / 1980 / Ss-1)</name>
    <name type="common">White mold</name>
    <name type="synonym">Whetzelinia sclerotiorum</name>
    <dbReference type="NCBI Taxonomy" id="665079"/>
    <lineage>
        <taxon>Eukaryota</taxon>
        <taxon>Fungi</taxon>
        <taxon>Dikarya</taxon>
        <taxon>Ascomycota</taxon>
        <taxon>Pezizomycotina</taxon>
        <taxon>Leotiomycetes</taxon>
        <taxon>Helotiales</taxon>
        <taxon>Sclerotiniaceae</taxon>
        <taxon>Sclerotinia</taxon>
    </lineage>
</organism>
<accession>A7E4J3</accession>
<sequence>MRGVALDYDIHSDCVSFATKKEGGVRPLRLNHLPSKKKREDGDPVQISGWKGSRIGQMASIPGCKSIHEYPRLAGLRFSLANLLTRHQKRYWKLDFMGGVGIMGVVESQIGD</sequence>
<reference evidence="2" key="1">
    <citation type="journal article" date="2011" name="PLoS Genet.">
        <title>Genomic analysis of the necrotrophic fungal pathogens Sclerotinia sclerotiorum and Botrytis cinerea.</title>
        <authorList>
            <person name="Amselem J."/>
            <person name="Cuomo C.A."/>
            <person name="van Kan J.A."/>
            <person name="Viaud M."/>
            <person name="Benito E.P."/>
            <person name="Couloux A."/>
            <person name="Coutinho P.M."/>
            <person name="de Vries R.P."/>
            <person name="Dyer P.S."/>
            <person name="Fillinger S."/>
            <person name="Fournier E."/>
            <person name="Gout L."/>
            <person name="Hahn M."/>
            <person name="Kohn L."/>
            <person name="Lapalu N."/>
            <person name="Plummer K.M."/>
            <person name="Pradier J.M."/>
            <person name="Quevillon E."/>
            <person name="Sharon A."/>
            <person name="Simon A."/>
            <person name="ten Have A."/>
            <person name="Tudzynski B."/>
            <person name="Tudzynski P."/>
            <person name="Wincker P."/>
            <person name="Andrew M."/>
            <person name="Anthouard V."/>
            <person name="Beever R.E."/>
            <person name="Beffa R."/>
            <person name="Benoit I."/>
            <person name="Bouzid O."/>
            <person name="Brault B."/>
            <person name="Chen Z."/>
            <person name="Choquer M."/>
            <person name="Collemare J."/>
            <person name="Cotton P."/>
            <person name="Danchin E.G."/>
            <person name="Da Silva C."/>
            <person name="Gautier A."/>
            <person name="Giraud C."/>
            <person name="Giraud T."/>
            <person name="Gonzalez C."/>
            <person name="Grossetete S."/>
            <person name="Guldener U."/>
            <person name="Henrissat B."/>
            <person name="Howlett B.J."/>
            <person name="Kodira C."/>
            <person name="Kretschmer M."/>
            <person name="Lappartient A."/>
            <person name="Leroch M."/>
            <person name="Levis C."/>
            <person name="Mauceli E."/>
            <person name="Neuveglise C."/>
            <person name="Oeser B."/>
            <person name="Pearson M."/>
            <person name="Poulain J."/>
            <person name="Poussereau N."/>
            <person name="Quesneville H."/>
            <person name="Rascle C."/>
            <person name="Schumacher J."/>
            <person name="Segurens B."/>
            <person name="Sexton A."/>
            <person name="Silva E."/>
            <person name="Sirven C."/>
            <person name="Soanes D.M."/>
            <person name="Talbot N.J."/>
            <person name="Templeton M."/>
            <person name="Yandava C."/>
            <person name="Yarden O."/>
            <person name="Zeng Q."/>
            <person name="Rollins J.A."/>
            <person name="Lebrun M.H."/>
            <person name="Dickman M."/>
        </authorList>
    </citation>
    <scope>NUCLEOTIDE SEQUENCE [LARGE SCALE GENOMIC DNA]</scope>
    <source>
        <strain evidence="2">ATCC 18683 / 1980 / Ss-1</strain>
    </source>
</reference>
<dbReference type="AlphaFoldDB" id="A7E4J3"/>
<evidence type="ECO:0000313" key="1">
    <source>
        <dbReference type="EMBL" id="EDN90815.1"/>
    </source>
</evidence>
<dbReference type="GeneID" id="5494744"/>
<dbReference type="HOGENOM" id="CLU_2147376_0_0_1"/>
<keyword evidence="2" id="KW-1185">Reference proteome</keyword>
<evidence type="ECO:0000313" key="2">
    <source>
        <dbReference type="Proteomes" id="UP000001312"/>
    </source>
</evidence>
<gene>
    <name evidence="1" type="ORF">SS1G_00215</name>
</gene>